<dbReference type="EMBL" id="JADKGY010000008">
    <property type="protein sequence ID" value="MBK9982888.1"/>
    <property type="molecule type" value="Genomic_DNA"/>
</dbReference>
<feature type="transmembrane region" description="Helical" evidence="1">
    <location>
        <begin position="198"/>
        <end position="218"/>
    </location>
</feature>
<proteinExistence type="predicted"/>
<feature type="transmembrane region" description="Helical" evidence="1">
    <location>
        <begin position="321"/>
        <end position="338"/>
    </location>
</feature>
<sequence>MRNWFLIFIALVLAFLVVYRSWSLPITHDEASTWFNYRHLNVWSCLSNAACWGTANNHWLNTLLLQWSANVFGDMPWALRLPNVLAGLGYMVCALFISTRYTDSKSLQCAGFLLLCGHTYLLDFFSLARGYGLMASGVIWGIYCMLRYVEKYELRWLVLSSSALTLGILGNFTGLLPWVAIGMGWSIRVVMMRKYNLLFRHGLVWLLNAILLFVLLNYPIRLLSKSGEFGWGSKNVWQMASDLVINLLYGERIFGENSSLFILIGFSALSLAIFYFALQKKNLSSRDSVILLALFVVLNLFVIMLNQYVTGSLAPIGRKTIYLIPFIFGFFVLGLQFIHNRKAGFFTGLIISVILLYRIPVTAHTTYCREWYTDSDYHALFESILPRGSASDSIHLSSSWIFNPSLRFYRQTIPLPIAGLPYQRPLVIDASMDYYYVESSDTLDMKANGFVLDKRIGFFFLFRNKQYIK</sequence>
<dbReference type="Proteomes" id="UP000808337">
    <property type="component" value="Unassembled WGS sequence"/>
</dbReference>
<evidence type="ECO:0008006" key="4">
    <source>
        <dbReference type="Google" id="ProtNLM"/>
    </source>
</evidence>
<reference evidence="2 3" key="1">
    <citation type="submission" date="2020-10" db="EMBL/GenBank/DDBJ databases">
        <title>Connecting structure to function with the recovery of over 1000 high-quality activated sludge metagenome-assembled genomes encoding full-length rRNA genes using long-read sequencing.</title>
        <authorList>
            <person name="Singleton C.M."/>
            <person name="Petriglieri F."/>
            <person name="Kristensen J.M."/>
            <person name="Kirkegaard R.H."/>
            <person name="Michaelsen T.Y."/>
            <person name="Andersen M.H."/>
            <person name="Karst S.M."/>
            <person name="Dueholm M.S."/>
            <person name="Nielsen P.H."/>
            <person name="Albertsen M."/>
        </authorList>
    </citation>
    <scope>NUCLEOTIDE SEQUENCE [LARGE SCALE GENOMIC DNA]</scope>
    <source>
        <strain evidence="2">Ribe_18-Q3-R11-54_MAXAC.273</strain>
    </source>
</reference>
<feature type="transmembrane region" description="Helical" evidence="1">
    <location>
        <begin position="131"/>
        <end position="149"/>
    </location>
</feature>
<keyword evidence="1" id="KW-0812">Transmembrane</keyword>
<organism evidence="2 3">
    <name type="scientific">Candidatus Opimibacter skivensis</name>
    <dbReference type="NCBI Taxonomy" id="2982028"/>
    <lineage>
        <taxon>Bacteria</taxon>
        <taxon>Pseudomonadati</taxon>
        <taxon>Bacteroidota</taxon>
        <taxon>Saprospiria</taxon>
        <taxon>Saprospirales</taxon>
        <taxon>Saprospiraceae</taxon>
        <taxon>Candidatus Opimibacter</taxon>
    </lineage>
</organism>
<evidence type="ECO:0000313" key="3">
    <source>
        <dbReference type="Proteomes" id="UP000808337"/>
    </source>
</evidence>
<feature type="transmembrane region" description="Helical" evidence="1">
    <location>
        <begin position="260"/>
        <end position="278"/>
    </location>
</feature>
<gene>
    <name evidence="2" type="ORF">IPP15_10795</name>
</gene>
<protein>
    <recommendedName>
        <fullName evidence="4">Glycosyltransferase RgtA/B/C/D-like domain-containing protein</fullName>
    </recommendedName>
</protein>
<evidence type="ECO:0000256" key="1">
    <source>
        <dbReference type="SAM" id="Phobius"/>
    </source>
</evidence>
<keyword evidence="1" id="KW-0472">Membrane</keyword>
<feature type="transmembrane region" description="Helical" evidence="1">
    <location>
        <begin position="344"/>
        <end position="361"/>
    </location>
</feature>
<feature type="transmembrane region" description="Helical" evidence="1">
    <location>
        <begin position="77"/>
        <end position="97"/>
    </location>
</feature>
<comment type="caution">
    <text evidence="2">The sequence shown here is derived from an EMBL/GenBank/DDBJ whole genome shotgun (WGS) entry which is preliminary data.</text>
</comment>
<feature type="transmembrane region" description="Helical" evidence="1">
    <location>
        <begin position="290"/>
        <end position="309"/>
    </location>
</feature>
<name>A0A9D7XST8_9BACT</name>
<feature type="transmembrane region" description="Helical" evidence="1">
    <location>
        <begin position="156"/>
        <end position="178"/>
    </location>
</feature>
<dbReference type="AlphaFoldDB" id="A0A9D7XST8"/>
<accession>A0A9D7XST8</accession>
<keyword evidence="1" id="KW-1133">Transmembrane helix</keyword>
<evidence type="ECO:0000313" key="2">
    <source>
        <dbReference type="EMBL" id="MBK9982888.1"/>
    </source>
</evidence>